<reference evidence="3" key="2">
    <citation type="submission" date="2025-08" db="UniProtKB">
        <authorList>
            <consortium name="Ensembl"/>
        </authorList>
    </citation>
    <scope>IDENTIFICATION</scope>
</reference>
<dbReference type="Pfam" id="PF25552">
    <property type="entry name" value="LIFR_D4"/>
    <property type="match status" value="1"/>
</dbReference>
<dbReference type="PROSITE" id="PS50853">
    <property type="entry name" value="FN3"/>
    <property type="match status" value="2"/>
</dbReference>
<reference evidence="3" key="3">
    <citation type="submission" date="2025-09" db="UniProtKB">
        <authorList>
            <consortium name="Ensembl"/>
        </authorList>
    </citation>
    <scope>IDENTIFICATION</scope>
</reference>
<organism evidence="3 4">
    <name type="scientific">Oncorhynchus mykiss</name>
    <name type="common">Rainbow trout</name>
    <name type="synonym">Salmo gairdneri</name>
    <dbReference type="NCBI Taxonomy" id="8022"/>
    <lineage>
        <taxon>Eukaryota</taxon>
        <taxon>Metazoa</taxon>
        <taxon>Chordata</taxon>
        <taxon>Craniata</taxon>
        <taxon>Vertebrata</taxon>
        <taxon>Euteleostomi</taxon>
        <taxon>Actinopterygii</taxon>
        <taxon>Neopterygii</taxon>
        <taxon>Teleostei</taxon>
        <taxon>Protacanthopterygii</taxon>
        <taxon>Salmoniformes</taxon>
        <taxon>Salmonidae</taxon>
        <taxon>Salmoninae</taxon>
        <taxon>Oncorhynchus</taxon>
    </lineage>
</organism>
<name>A0A8C7LQX8_ONCMY</name>
<proteinExistence type="predicted"/>
<feature type="domain" description="Fibronectin type-III" evidence="2">
    <location>
        <begin position="610"/>
        <end position="712"/>
    </location>
</feature>
<evidence type="ECO:0000259" key="2">
    <source>
        <dbReference type="PROSITE" id="PS50853"/>
    </source>
</evidence>
<dbReference type="InterPro" id="IPR036116">
    <property type="entry name" value="FN3_sf"/>
</dbReference>
<dbReference type="SUPFAM" id="SSF49265">
    <property type="entry name" value="Fibronectin type III"/>
    <property type="match status" value="3"/>
</dbReference>
<evidence type="ECO:0000313" key="3">
    <source>
        <dbReference type="Ensembl" id="ENSOMYP00000002502.2"/>
    </source>
</evidence>
<dbReference type="PANTHER" id="PTHR46708:SF2">
    <property type="entry name" value="FIBRONECTIN TYPE-III DOMAIN-CONTAINING PROTEIN"/>
    <property type="match status" value="1"/>
</dbReference>
<dbReference type="Gene3D" id="2.60.40.10">
    <property type="entry name" value="Immunoglobulins"/>
    <property type="match status" value="5"/>
</dbReference>
<dbReference type="InterPro" id="IPR048497">
    <property type="entry name" value="LIF-R-like_Ig-like"/>
</dbReference>
<dbReference type="InterPro" id="IPR050991">
    <property type="entry name" value="ECM_Regulatory_Proteins"/>
</dbReference>
<protein>
    <recommendedName>
        <fullName evidence="2">Fibronectin type-III domain-containing protein</fullName>
    </recommendedName>
</protein>
<evidence type="ECO:0000313" key="4">
    <source>
        <dbReference type="Proteomes" id="UP000694395"/>
    </source>
</evidence>
<dbReference type="InterPro" id="IPR013783">
    <property type="entry name" value="Ig-like_fold"/>
</dbReference>
<dbReference type="FunFam" id="2.60.40.10:FF:000607">
    <property type="entry name" value="Leukemia inhibitory factor receptor"/>
    <property type="match status" value="1"/>
</dbReference>
<keyword evidence="1" id="KW-0677">Repeat</keyword>
<dbReference type="Ensembl" id="ENSOMYT00000002803.2">
    <property type="protein sequence ID" value="ENSOMYP00000002502.2"/>
    <property type="gene ID" value="ENSOMYG00000001330.2"/>
</dbReference>
<evidence type="ECO:0000256" key="1">
    <source>
        <dbReference type="ARBA" id="ARBA00022737"/>
    </source>
</evidence>
<dbReference type="GeneTree" id="ENSGT00940000155776"/>
<dbReference type="SMART" id="SM00060">
    <property type="entry name" value="FN3"/>
    <property type="match status" value="4"/>
</dbReference>
<reference evidence="3" key="1">
    <citation type="submission" date="2020-07" db="EMBL/GenBank/DDBJ databases">
        <title>A long reads based de novo assembly of the rainbow trout Arlee double haploid line genome.</title>
        <authorList>
            <person name="Gao G."/>
            <person name="Palti Y."/>
        </authorList>
    </citation>
    <scope>NUCLEOTIDE SEQUENCE [LARGE SCALE GENOMIC DNA]</scope>
</reference>
<dbReference type="AlphaFoldDB" id="A0A8C7LQX8"/>
<dbReference type="Pfam" id="PF00041">
    <property type="entry name" value="fn3"/>
    <property type="match status" value="1"/>
</dbReference>
<feature type="domain" description="Fibronectin type-III" evidence="2">
    <location>
        <begin position="311"/>
        <end position="409"/>
    </location>
</feature>
<dbReference type="CDD" id="cd00063">
    <property type="entry name" value="FN3"/>
    <property type="match status" value="1"/>
</dbReference>
<dbReference type="Pfam" id="PF21177">
    <property type="entry name" value="LIF-R_Ig-like"/>
    <property type="match status" value="1"/>
</dbReference>
<dbReference type="Pfam" id="PF17971">
    <property type="entry name" value="LIFR_D2"/>
    <property type="match status" value="1"/>
</dbReference>
<dbReference type="InterPro" id="IPR003961">
    <property type="entry name" value="FN3_dom"/>
</dbReference>
<dbReference type="PANTHER" id="PTHR46708">
    <property type="entry name" value="TENASCIN"/>
    <property type="match status" value="1"/>
</dbReference>
<dbReference type="InterPro" id="IPR040817">
    <property type="entry name" value="LIFR_D2"/>
</dbReference>
<sequence>IWMFSPLSCNICIIERNLCLVKPPRPIIAELRANVATQSLVVKWLVNHTGLTRESGDTYEIQVGRTDNLTIVHNVSCNVTKCGKREGDSTLTWTWVSTLPLQCADHSIRIRRLCSHADPSDWSQWKTNYGAQDTVDRVWKKTKMFPYQQVLKEGSTILFCCVPPRGIHVTNMTFNSTTSYPLINITHRVTAIAVHNLNITQASGSGFTSPLLYVCDLVSPQRPENLSCRTEDLRTVICTWNPGRPANLYEPYKRTHTLHIKNTVEDPIKCGEWFCRFQAVPGLEWYHVSVVVKNQLGEEKQSYSFNITDRVPEGVKVSPGVTEANVSWVVRGNLSGVELFCQVTADPVEPRRPTHLAEAVCNGGSDERCDVSLEQLSPNTRYATRARCAVRGNLEGEWTQPTHFTTYPLVRLDVWRRVRLLSHGQRNVTLLWIPVSGSASSVKIQGYKVRWRQEGCQWILWKDREQTQTEISIGPGYSAVDVVRIHAVVFQHGRQEAPYVNCKPSIPACFVPTPVPKRLGSASGGFHLIWKEQEGVTCGYTVEWCTVGSGVSCTLQWRRVPVGNTSVSLPAGKLSNINFNLKPTAGHRYTFDIYGCTDEGDKLLEILTGYSQELSEWPIRTTSSSVTLEWHYHEDDHSHPGFITGYLVTVMCQCFLYLGPFTKTVADPHNKSLTIVGLQEHQKYTFHLSALTNVGPGPHTTVTVKTQTIRESNSGWSTLRAGADWVILKLELFGYPAGMNIKPIELDRHIHEVLCSSVQAFMSHVSEVDEYCLFVRCVFSHLDLP</sequence>
<keyword evidence="4" id="KW-1185">Reference proteome</keyword>
<dbReference type="Proteomes" id="UP000694395">
    <property type="component" value="Chromosome 6"/>
</dbReference>
<accession>A0A8C7LQX8</accession>